<dbReference type="STRING" id="1835702.A0A1F5LUP3"/>
<dbReference type="OrthoDB" id="5339332at2759"/>
<dbReference type="EMBL" id="LXJU01000002">
    <property type="protein sequence ID" value="OGE56905.1"/>
    <property type="molecule type" value="Genomic_DNA"/>
</dbReference>
<feature type="compositionally biased region" description="Polar residues" evidence="1">
    <location>
        <begin position="66"/>
        <end position="83"/>
    </location>
</feature>
<dbReference type="AlphaFoldDB" id="A0A1F5LUP3"/>
<sequence length="419" mass="45033">MEPDTLSARRDRSRLSSSAFPRQGWPRVSPSHAPPVVNASGLSHLAYPRNYESAAEESDRAYRTTALRQLTGNPRPLSRTSWADNPGSERRPSTLPTRPVLVRAYSGDVGDTSSRSSAMSARRFFPFTGSRGAASAQPQPQPDLIFPSDKDFSIESILQAIEPDIRGTLESIAEICGRSKLSLANEYGSHIAPLGEICAPPGGLGPVEEASPSEEQRSADNVVVQDEDINIADAGRDMQPFSFHRYLENLRHTASMLEQNGASHPAGTGQPDPLISPSMNPQPGLSMDMGLDTLPLTREIASRPKNGGRDLLAKSAVASNMAQQVPNIATPALVSEVHLDARADGRSCNEPDLPPKASLDDASVMRTPGLELVQSLLGWLKWTAGIAGPDSRPALQSAEDRLRAMLDRAENQDAVPAML</sequence>
<comment type="caution">
    <text evidence="2">The sequence shown here is derived from an EMBL/GenBank/DDBJ whole genome shotgun (WGS) entry which is preliminary data.</text>
</comment>
<reference evidence="2 3" key="1">
    <citation type="journal article" date="2016" name="Sci. Rep.">
        <title>Penicillium arizonense, a new, genome sequenced fungal species, reveals a high chemical diversity in secreted metabolites.</title>
        <authorList>
            <person name="Grijseels S."/>
            <person name="Nielsen J.C."/>
            <person name="Randelovic M."/>
            <person name="Nielsen J."/>
            <person name="Nielsen K.F."/>
            <person name="Workman M."/>
            <person name="Frisvad J.C."/>
        </authorList>
    </citation>
    <scope>NUCLEOTIDE SEQUENCE [LARGE SCALE GENOMIC DNA]</scope>
    <source>
        <strain evidence="2 3">CBS 141311</strain>
    </source>
</reference>
<accession>A0A1F5LUP3</accession>
<feature type="region of interest" description="Disordered" evidence="1">
    <location>
        <begin position="202"/>
        <end position="222"/>
    </location>
</feature>
<name>A0A1F5LUP3_PENAI</name>
<evidence type="ECO:0000313" key="2">
    <source>
        <dbReference type="EMBL" id="OGE56905.1"/>
    </source>
</evidence>
<dbReference type="Proteomes" id="UP000177622">
    <property type="component" value="Unassembled WGS sequence"/>
</dbReference>
<evidence type="ECO:0000313" key="3">
    <source>
        <dbReference type="Proteomes" id="UP000177622"/>
    </source>
</evidence>
<gene>
    <name evidence="2" type="ORF">PENARI_c002G11770</name>
</gene>
<feature type="region of interest" description="Disordered" evidence="1">
    <location>
        <begin position="1"/>
        <end position="97"/>
    </location>
</feature>
<protein>
    <submittedName>
        <fullName evidence="2">Uncharacterized protein</fullName>
    </submittedName>
</protein>
<dbReference type="GeneID" id="34572677"/>
<keyword evidence="3" id="KW-1185">Reference proteome</keyword>
<dbReference type="RefSeq" id="XP_022492332.1">
    <property type="nucleotide sequence ID" value="XM_022627943.1"/>
</dbReference>
<organism evidence="2 3">
    <name type="scientific">Penicillium arizonense</name>
    <dbReference type="NCBI Taxonomy" id="1835702"/>
    <lineage>
        <taxon>Eukaryota</taxon>
        <taxon>Fungi</taxon>
        <taxon>Dikarya</taxon>
        <taxon>Ascomycota</taxon>
        <taxon>Pezizomycotina</taxon>
        <taxon>Eurotiomycetes</taxon>
        <taxon>Eurotiomycetidae</taxon>
        <taxon>Eurotiales</taxon>
        <taxon>Aspergillaceae</taxon>
        <taxon>Penicillium</taxon>
    </lineage>
</organism>
<evidence type="ECO:0000256" key="1">
    <source>
        <dbReference type="SAM" id="MobiDB-lite"/>
    </source>
</evidence>
<proteinExistence type="predicted"/>
<feature type="region of interest" description="Disordered" evidence="1">
    <location>
        <begin position="260"/>
        <end position="282"/>
    </location>
</feature>